<protein>
    <submittedName>
        <fullName evidence="1">Uncharacterized protein</fullName>
    </submittedName>
</protein>
<sequence>MAAGPAKVGPVSVYIGDLEASVWELVGHVVENGFGWHGGIDSKAGELSGVLFGCEQIPRPGGSPPDFELLVRGMSQPIVGLFGLYHNLPGAKRRPGGGGMTMTCLWDIAALQTVATP</sequence>
<dbReference type="Proteomes" id="UP000294847">
    <property type="component" value="Chromosome 4"/>
</dbReference>
<accession>A0A4P7NG62</accession>
<evidence type="ECO:0000313" key="2">
    <source>
        <dbReference type="Proteomes" id="UP000294847"/>
    </source>
</evidence>
<name>A0A4P7NG62_PYROR</name>
<organism evidence="1 2">
    <name type="scientific">Pyricularia oryzae</name>
    <name type="common">Rice blast fungus</name>
    <name type="synonym">Magnaporthe oryzae</name>
    <dbReference type="NCBI Taxonomy" id="318829"/>
    <lineage>
        <taxon>Eukaryota</taxon>
        <taxon>Fungi</taxon>
        <taxon>Dikarya</taxon>
        <taxon>Ascomycota</taxon>
        <taxon>Pezizomycotina</taxon>
        <taxon>Sordariomycetes</taxon>
        <taxon>Sordariomycetidae</taxon>
        <taxon>Magnaporthales</taxon>
        <taxon>Pyriculariaceae</taxon>
        <taxon>Pyricularia</taxon>
    </lineage>
</organism>
<reference evidence="1 2" key="1">
    <citation type="journal article" date="2019" name="Mol. Biol. Evol.">
        <title>Blast fungal genomes show frequent chromosomal changes, gene gains and losses, and effector gene turnover.</title>
        <authorList>
            <person name="Gomez Luciano L.B."/>
            <person name="Jason Tsai I."/>
            <person name="Chuma I."/>
            <person name="Tosa Y."/>
            <person name="Chen Y.H."/>
            <person name="Li J.Y."/>
            <person name="Li M.Y."/>
            <person name="Jade Lu M.Y."/>
            <person name="Nakayashiki H."/>
            <person name="Li W.H."/>
        </authorList>
    </citation>
    <scope>NUCLEOTIDE SEQUENCE [LARGE SCALE GENOMIC DNA]</scope>
    <source>
        <strain evidence="1">MZ5-1-6</strain>
    </source>
</reference>
<dbReference type="EMBL" id="CP034207">
    <property type="protein sequence ID" value="QBZ60919.1"/>
    <property type="molecule type" value="Genomic_DNA"/>
</dbReference>
<dbReference type="AlphaFoldDB" id="A0A4P7NG62"/>
<proteinExistence type="predicted"/>
<evidence type="ECO:0000313" key="1">
    <source>
        <dbReference type="EMBL" id="QBZ60919.1"/>
    </source>
</evidence>
<gene>
    <name evidence="1" type="ORF">PoMZ_07863</name>
</gene>